<dbReference type="Gene3D" id="2.40.40.10">
    <property type="entry name" value="RlpA-like domain"/>
    <property type="match status" value="1"/>
</dbReference>
<dbReference type="InterPro" id="IPR010611">
    <property type="entry name" value="3D_dom"/>
</dbReference>
<accession>A0ABU9T7B2</accession>
<dbReference type="PIRSF" id="PIRSF019422">
    <property type="entry name" value="MltA"/>
    <property type="match status" value="1"/>
</dbReference>
<evidence type="ECO:0000313" key="7">
    <source>
        <dbReference type="EMBL" id="MEM5502009.1"/>
    </source>
</evidence>
<dbReference type="PANTHER" id="PTHR30124">
    <property type="entry name" value="MEMBRANE-BOUND LYTIC MUREIN TRANSGLYCOSYLASE A"/>
    <property type="match status" value="1"/>
</dbReference>
<evidence type="ECO:0000256" key="3">
    <source>
        <dbReference type="ARBA" id="ARBA00023239"/>
    </source>
</evidence>
<evidence type="ECO:0000313" key="8">
    <source>
        <dbReference type="Proteomes" id="UP001477870"/>
    </source>
</evidence>
<evidence type="ECO:0000256" key="1">
    <source>
        <dbReference type="ARBA" id="ARBA00001420"/>
    </source>
</evidence>
<name>A0ABU9T7B2_9HYPH</name>
<dbReference type="CDD" id="cd14668">
    <property type="entry name" value="mlta_B"/>
    <property type="match status" value="1"/>
</dbReference>
<dbReference type="CDD" id="cd14485">
    <property type="entry name" value="mltA_like_LT_A"/>
    <property type="match status" value="1"/>
</dbReference>
<evidence type="ECO:0000256" key="4">
    <source>
        <dbReference type="ARBA" id="ARBA00023316"/>
    </source>
</evidence>
<dbReference type="RefSeq" id="WP_342848394.1">
    <property type="nucleotide sequence ID" value="NZ_JBBMQO010000005.1"/>
</dbReference>
<evidence type="ECO:0000256" key="5">
    <source>
        <dbReference type="ARBA" id="ARBA00030918"/>
    </source>
</evidence>
<dbReference type="EMBL" id="JBBMQO010000005">
    <property type="protein sequence ID" value="MEM5502009.1"/>
    <property type="molecule type" value="Genomic_DNA"/>
</dbReference>
<evidence type="ECO:0000259" key="6">
    <source>
        <dbReference type="SMART" id="SM00925"/>
    </source>
</evidence>
<feature type="domain" description="Lytic transglycosylase MltA" evidence="6">
    <location>
        <begin position="97"/>
        <end position="255"/>
    </location>
</feature>
<protein>
    <recommendedName>
        <fullName evidence="2">peptidoglycan lytic exotransglycosylase</fullName>
        <ecNumber evidence="2">4.2.2.n1</ecNumber>
    </recommendedName>
    <alternativeName>
        <fullName evidence="5">Murein hydrolase A</fullName>
    </alternativeName>
</protein>
<sequence length="365" mass="40137">MWSLRPISYSALSGWKDDDHGAALAAFQRQALKPIDERYKTGSIGITPAAFDPVIALSQKPEAIKNPRHFFEDNFSAYKLVCHDEKRGQVTGFYEPEVDAQRGSDAQFATPLLRRPDDLIVLNESNRPSTLSEDYRFGRRDGNGNIVEYYDRAAINRGAIDVDDLAIAWIKDPVDAFFIHVQGAARLNMGNGETIRITYDGKSGHPFTAIGKNLIERGEIAKDQISMQSIRAWLSKNPDQSRALMEENRSYIFFKEAPSINENLGPIAAAKVPLTAERSLAVDRLIHTFGTPIFVQADTVNNAPFQHLMIAQETGTAIVGPSRGDIFFGSGELAGEKAGAVNSLCDFTILVPHGIGFDEAGVQLP</sequence>
<dbReference type="EC" id="4.2.2.n1" evidence="2"/>
<organism evidence="7 8">
    <name type="scientific">Ahrensia kielensis</name>
    <dbReference type="NCBI Taxonomy" id="76980"/>
    <lineage>
        <taxon>Bacteria</taxon>
        <taxon>Pseudomonadati</taxon>
        <taxon>Pseudomonadota</taxon>
        <taxon>Alphaproteobacteria</taxon>
        <taxon>Hyphomicrobiales</taxon>
        <taxon>Ahrensiaceae</taxon>
        <taxon>Ahrensia</taxon>
    </lineage>
</organism>
<dbReference type="InterPro" id="IPR036908">
    <property type="entry name" value="RlpA-like_sf"/>
</dbReference>
<comment type="catalytic activity">
    <reaction evidence="1">
        <text>Exolytic cleavage of the (1-&gt;4)-beta-glycosidic linkage between N-acetylmuramic acid (MurNAc) and N-acetylglucosamine (GlcNAc) residues in peptidoglycan, from either the reducing or the non-reducing ends of the peptidoglycan chains, with concomitant formation of a 1,6-anhydrobond in the MurNAc residue.</text>
        <dbReference type="EC" id="4.2.2.n1"/>
    </reaction>
</comment>
<reference evidence="7 8" key="1">
    <citation type="submission" date="2024-03" db="EMBL/GenBank/DDBJ databases">
        <title>Community enrichment and isolation of bacterial strains for fucoidan degradation.</title>
        <authorList>
            <person name="Sichert A."/>
        </authorList>
    </citation>
    <scope>NUCLEOTIDE SEQUENCE [LARGE SCALE GENOMIC DNA]</scope>
    <source>
        <strain evidence="7 8">AS62</strain>
    </source>
</reference>
<gene>
    <name evidence="7" type="ORF">WNY59_10450</name>
</gene>
<keyword evidence="8" id="KW-1185">Reference proteome</keyword>
<keyword evidence="3" id="KW-0456">Lyase</keyword>
<dbReference type="Pfam" id="PF03562">
    <property type="entry name" value="MltA"/>
    <property type="match status" value="1"/>
</dbReference>
<dbReference type="Proteomes" id="UP001477870">
    <property type="component" value="Unassembled WGS sequence"/>
</dbReference>
<dbReference type="InterPro" id="IPR005300">
    <property type="entry name" value="MltA_B"/>
</dbReference>
<dbReference type="Gene3D" id="2.40.240.50">
    <property type="entry name" value="Barwin-like endoglucanases"/>
    <property type="match status" value="1"/>
</dbReference>
<dbReference type="Pfam" id="PF06725">
    <property type="entry name" value="3D"/>
    <property type="match status" value="1"/>
</dbReference>
<comment type="caution">
    <text evidence="7">The sequence shown here is derived from an EMBL/GenBank/DDBJ whole genome shotgun (WGS) entry which is preliminary data.</text>
</comment>
<evidence type="ECO:0000256" key="2">
    <source>
        <dbReference type="ARBA" id="ARBA00012587"/>
    </source>
</evidence>
<keyword evidence="4" id="KW-0961">Cell wall biogenesis/degradation</keyword>
<dbReference type="SMART" id="SM00925">
    <property type="entry name" value="MltA"/>
    <property type="match status" value="1"/>
</dbReference>
<proteinExistence type="predicted"/>
<dbReference type="SUPFAM" id="SSF50685">
    <property type="entry name" value="Barwin-like endoglucanases"/>
    <property type="match status" value="1"/>
</dbReference>
<dbReference type="PANTHER" id="PTHR30124:SF0">
    <property type="entry name" value="MEMBRANE-BOUND LYTIC MUREIN TRANSGLYCOSYLASE A"/>
    <property type="match status" value="1"/>
</dbReference>
<dbReference type="InterPro" id="IPR026044">
    <property type="entry name" value="MltA"/>
</dbReference>